<dbReference type="GO" id="GO:0008270">
    <property type="term" value="F:zinc ion binding"/>
    <property type="evidence" value="ECO:0007669"/>
    <property type="project" value="UniProtKB-KW"/>
</dbReference>
<dbReference type="Gene3D" id="3.30.40.10">
    <property type="entry name" value="Zinc/RING finger domain, C3HC4 (zinc finger)"/>
    <property type="match status" value="1"/>
</dbReference>
<feature type="compositionally biased region" description="Basic and acidic residues" evidence="7">
    <location>
        <begin position="583"/>
        <end position="592"/>
    </location>
</feature>
<feature type="compositionally biased region" description="Acidic residues" evidence="7">
    <location>
        <begin position="269"/>
        <end position="283"/>
    </location>
</feature>
<evidence type="ECO:0000256" key="7">
    <source>
        <dbReference type="SAM" id="MobiDB-lite"/>
    </source>
</evidence>
<dbReference type="AlphaFoldDB" id="A0A0F7UA08"/>
<gene>
    <name evidence="9" type="ORF">BN1204_025115</name>
</gene>
<feature type="compositionally biased region" description="Low complexity" evidence="7">
    <location>
        <begin position="330"/>
        <end position="349"/>
    </location>
</feature>
<feature type="domain" description="RING-type" evidence="8">
    <location>
        <begin position="214"/>
        <end position="237"/>
    </location>
</feature>
<protein>
    <recommendedName>
        <fullName evidence="8">RING-type domain-containing protein</fullName>
    </recommendedName>
</protein>
<evidence type="ECO:0000256" key="5">
    <source>
        <dbReference type="ARBA" id="ARBA00022833"/>
    </source>
</evidence>
<evidence type="ECO:0000313" key="9">
    <source>
        <dbReference type="EMBL" id="CEL66703.1"/>
    </source>
</evidence>
<dbReference type="Pfam" id="PF12678">
    <property type="entry name" value="zf-rbx1"/>
    <property type="match status" value="1"/>
</dbReference>
<dbReference type="PANTHER" id="PTHR45969">
    <property type="entry name" value="RING ZINC FINGER PROTEIN-RELATED"/>
    <property type="match status" value="1"/>
</dbReference>
<dbReference type="PROSITE" id="PS50089">
    <property type="entry name" value="ZF_RING_2"/>
    <property type="match status" value="1"/>
</dbReference>
<feature type="compositionally biased region" description="Low complexity" evidence="7">
    <location>
        <begin position="1"/>
        <end position="10"/>
    </location>
</feature>
<feature type="region of interest" description="Disordered" evidence="7">
    <location>
        <begin position="162"/>
        <end position="202"/>
    </location>
</feature>
<name>A0A0F7UA08_NEOCL</name>
<dbReference type="EMBL" id="LN714482">
    <property type="protein sequence ID" value="CEL66703.1"/>
    <property type="molecule type" value="Genomic_DNA"/>
</dbReference>
<dbReference type="InterPro" id="IPR013083">
    <property type="entry name" value="Znf_RING/FYVE/PHD"/>
</dbReference>
<keyword evidence="2" id="KW-0479">Metal-binding</keyword>
<dbReference type="SUPFAM" id="SSF57850">
    <property type="entry name" value="RING/U-box"/>
    <property type="match status" value="1"/>
</dbReference>
<accession>A0A0F7UA08</accession>
<feature type="region of interest" description="Disordered" evidence="7">
    <location>
        <begin position="554"/>
        <end position="592"/>
    </location>
</feature>
<feature type="compositionally biased region" description="Polar residues" evidence="7">
    <location>
        <begin position="26"/>
        <end position="41"/>
    </location>
</feature>
<dbReference type="InterPro" id="IPR001841">
    <property type="entry name" value="Znf_RING"/>
</dbReference>
<feature type="region of interest" description="Disordered" evidence="7">
    <location>
        <begin position="267"/>
        <end position="373"/>
    </location>
</feature>
<feature type="region of interest" description="Disordered" evidence="7">
    <location>
        <begin position="391"/>
        <end position="440"/>
    </location>
</feature>
<evidence type="ECO:0000256" key="2">
    <source>
        <dbReference type="ARBA" id="ARBA00022723"/>
    </source>
</evidence>
<feature type="compositionally biased region" description="Low complexity" evidence="7">
    <location>
        <begin position="42"/>
        <end position="67"/>
    </location>
</feature>
<evidence type="ECO:0000259" key="8">
    <source>
        <dbReference type="PROSITE" id="PS50089"/>
    </source>
</evidence>
<evidence type="ECO:0000256" key="3">
    <source>
        <dbReference type="ARBA" id="ARBA00022771"/>
    </source>
</evidence>
<feature type="compositionally biased region" description="Polar residues" evidence="7">
    <location>
        <begin position="409"/>
        <end position="418"/>
    </location>
</feature>
<organism evidence="9">
    <name type="scientific">Neospora caninum (strain Liverpool)</name>
    <dbReference type="NCBI Taxonomy" id="572307"/>
    <lineage>
        <taxon>Eukaryota</taxon>
        <taxon>Sar</taxon>
        <taxon>Alveolata</taxon>
        <taxon>Apicomplexa</taxon>
        <taxon>Conoidasida</taxon>
        <taxon>Coccidia</taxon>
        <taxon>Eucoccidiorida</taxon>
        <taxon>Eimeriorina</taxon>
        <taxon>Sarcocystidae</taxon>
        <taxon>Neospora</taxon>
    </lineage>
</organism>
<feature type="region of interest" description="Disordered" evidence="7">
    <location>
        <begin position="1"/>
        <end position="125"/>
    </location>
</feature>
<evidence type="ECO:0000256" key="1">
    <source>
        <dbReference type="ARBA" id="ARBA00004906"/>
    </source>
</evidence>
<keyword evidence="4" id="KW-0833">Ubl conjugation pathway</keyword>
<comment type="pathway">
    <text evidence="1">Protein modification; protein ubiquitination.</text>
</comment>
<evidence type="ECO:0000256" key="4">
    <source>
        <dbReference type="ARBA" id="ARBA00022786"/>
    </source>
</evidence>
<reference evidence="9" key="1">
    <citation type="journal article" date="2015" name="PLoS ONE">
        <title>Comprehensive Evaluation of Toxoplasma gondii VEG and Neospora caninum LIV Genomes with Tachyzoite Stage Transcriptome and Proteome Defines Novel Transcript Features.</title>
        <authorList>
            <person name="Ramaprasad A."/>
            <person name="Mourier T."/>
            <person name="Naeem R."/>
            <person name="Malas T.B."/>
            <person name="Moussa E."/>
            <person name="Panigrahi A."/>
            <person name="Vermont S.J."/>
            <person name="Otto T.D."/>
            <person name="Wastling J."/>
            <person name="Pain A."/>
        </authorList>
    </citation>
    <scope>NUCLEOTIDE SEQUENCE</scope>
    <source>
        <strain evidence="9">Liverpool</strain>
    </source>
</reference>
<feature type="compositionally biased region" description="Basic and acidic residues" evidence="7">
    <location>
        <begin position="97"/>
        <end position="111"/>
    </location>
</feature>
<dbReference type="InterPro" id="IPR024766">
    <property type="entry name" value="Znf_RING_H2"/>
</dbReference>
<feature type="region of interest" description="Disordered" evidence="7">
    <location>
        <begin position="638"/>
        <end position="661"/>
    </location>
</feature>
<feature type="compositionally biased region" description="Basic and acidic residues" evidence="7">
    <location>
        <begin position="420"/>
        <end position="433"/>
    </location>
</feature>
<feature type="compositionally biased region" description="Basic residues" evidence="7">
    <location>
        <begin position="75"/>
        <end position="90"/>
    </location>
</feature>
<evidence type="ECO:0000256" key="6">
    <source>
        <dbReference type="PROSITE-ProRule" id="PRU00175"/>
    </source>
</evidence>
<feature type="region of interest" description="Disordered" evidence="7">
    <location>
        <begin position="460"/>
        <end position="524"/>
    </location>
</feature>
<keyword evidence="3 6" id="KW-0863">Zinc-finger</keyword>
<sequence>MARISSCPRGSGRRGRPSRQPPPSAKISNGTESSSRAASKNAQSRTASSSCAAASSSSSSSFASVPADAREPRGRTRRRGATPRARRPARSHAVAEPTRRGEGEREEKEGTAAEDGAAACRVSAEGEASRFQARLEEQAVDEISKGVCGCCLDAMVDEADADGVEAGGEREAKRRKGSEATETPQGDRPRDTGESEETGARQPQGVLLGKIECCSHNFHLHCIEGWSRRETTCPLCKAVFTSIAAYDLSTGALLAEHTCAVVFQADASSSEEESSEEEEEDDEYRGRPRSRRMSRRTAERLRRSLREHHRTHTLMQRRRQGQSRTRAPGAATASSCSSADSSAAQLRSRGATRTRRQRASSAASAAPPPPRQALGCKVLWRSHSSRGRVGAEWNVGGQLQRRRRSSSSGADASTSGQESDAERRRTRETRDAQEASQAIRRTERHLARLKFFNFSSTLQQLQPEGASSPSHAPQGAFIRDSATRRRPQATSADRQNEAEPGSSCSRHSESHGCPAQNTSQEGVPKGARLRCAATVECMPATSASSSRPVILRISPSEKEDASRTGGADSFPSGTEEACTEGGHTVEKPRTEREPVHVAVEQRNSGTCVAVVVPWKARVNRLVRGGTEEKANAKDDVEKSGCNRTESAVGHQDRRHTGPSFGNFALRPRYEEDFLIQRKL</sequence>
<keyword evidence="5" id="KW-0862">Zinc</keyword>
<proteinExistence type="predicted"/>
<feature type="compositionally biased region" description="Basic residues" evidence="7">
    <location>
        <begin position="305"/>
        <end position="321"/>
    </location>
</feature>
<dbReference type="SMART" id="SM00184">
    <property type="entry name" value="RING"/>
    <property type="match status" value="1"/>
</dbReference>
<feature type="compositionally biased region" description="Polar residues" evidence="7">
    <location>
        <begin position="460"/>
        <end position="471"/>
    </location>
</feature>